<dbReference type="GO" id="GO:0046854">
    <property type="term" value="P:phosphatidylinositol phosphate biosynthetic process"/>
    <property type="evidence" value="ECO:0007669"/>
    <property type="project" value="TreeGrafter"/>
</dbReference>
<evidence type="ECO:0000256" key="3">
    <source>
        <dbReference type="ARBA" id="ARBA00022777"/>
    </source>
</evidence>
<evidence type="ECO:0000313" key="5">
    <source>
        <dbReference type="EMBL" id="CAE6454457.1"/>
    </source>
</evidence>
<dbReference type="PANTHER" id="PTHR12400:SF108">
    <property type="entry name" value="KINASE"/>
    <property type="match status" value="1"/>
</dbReference>
<dbReference type="Gene3D" id="3.30.470.160">
    <property type="entry name" value="Inositol polyphosphate kinase"/>
    <property type="match status" value="1"/>
</dbReference>
<dbReference type="GO" id="GO:0032958">
    <property type="term" value="P:inositol phosphate biosynthetic process"/>
    <property type="evidence" value="ECO:0007669"/>
    <property type="project" value="InterPro"/>
</dbReference>
<gene>
    <name evidence="5" type="ORF">RDB_LOCUS93873</name>
</gene>
<dbReference type="Proteomes" id="UP000663840">
    <property type="component" value="Unassembled WGS sequence"/>
</dbReference>
<keyword evidence="2 4" id="KW-0808">Transferase</keyword>
<organism evidence="5 6">
    <name type="scientific">Rhizoctonia solani</name>
    <dbReference type="NCBI Taxonomy" id="456999"/>
    <lineage>
        <taxon>Eukaryota</taxon>
        <taxon>Fungi</taxon>
        <taxon>Dikarya</taxon>
        <taxon>Basidiomycota</taxon>
        <taxon>Agaricomycotina</taxon>
        <taxon>Agaricomycetes</taxon>
        <taxon>Cantharellales</taxon>
        <taxon>Ceratobasidiaceae</taxon>
        <taxon>Rhizoctonia</taxon>
    </lineage>
</organism>
<evidence type="ECO:0000256" key="4">
    <source>
        <dbReference type="RuleBase" id="RU363090"/>
    </source>
</evidence>
<dbReference type="EC" id="2.7.-.-" evidence="4"/>
<dbReference type="Pfam" id="PF03770">
    <property type="entry name" value="IPK"/>
    <property type="match status" value="1"/>
</dbReference>
<dbReference type="PANTHER" id="PTHR12400">
    <property type="entry name" value="INOSITOL POLYPHOSPHATE KINASE"/>
    <property type="match status" value="1"/>
</dbReference>
<proteinExistence type="inferred from homology"/>
<evidence type="ECO:0000256" key="1">
    <source>
        <dbReference type="ARBA" id="ARBA00007374"/>
    </source>
</evidence>
<reference evidence="5" key="1">
    <citation type="submission" date="2021-01" db="EMBL/GenBank/DDBJ databases">
        <authorList>
            <person name="Kaushik A."/>
        </authorList>
    </citation>
    <scope>NUCLEOTIDE SEQUENCE</scope>
    <source>
        <strain evidence="5">AG1-1A</strain>
    </source>
</reference>
<name>A0A8H3BDG0_9AGAM</name>
<comment type="caution">
    <text evidence="5">The sequence shown here is derived from an EMBL/GenBank/DDBJ whole genome shotgun (WGS) entry which is preliminary data.</text>
</comment>
<evidence type="ECO:0000256" key="2">
    <source>
        <dbReference type="ARBA" id="ARBA00022679"/>
    </source>
</evidence>
<protein>
    <recommendedName>
        <fullName evidence="4">Kinase</fullName>
        <ecNumber evidence="4">2.7.-.-</ecNumber>
    </recommendedName>
</protein>
<sequence length="292" mass="32587">MAQPKNIRSLEMQVGGHKGVQQSGEGDLVMKPCLPAERDFYQAIAGDERLASLRPHVAKFYGTLRLEGQVNTEENLSHRFRKPNILDIKLGTVLYDDSASEEKKLRMEKAAKDTTSFETGVRLTGFSVYDPSSFTYTVTPKEYGKSIKSEQLPEGIARFFPETVPREHLLRVLGLVHDKLVEIQQALAETEIRMVGGSVLVVWEGDPKALERAIQALDEGRDVLEESDDDVDDEAEVNENDRKPGPVYLIKLIDFAHTRLVPGQGPDESLMIGMGTAIKLLEGRIRELRVTA</sequence>
<comment type="similarity">
    <text evidence="1 4">Belongs to the inositol phosphokinase (IPK) family.</text>
</comment>
<evidence type="ECO:0000313" key="6">
    <source>
        <dbReference type="Proteomes" id="UP000663840"/>
    </source>
</evidence>
<dbReference type="AlphaFoldDB" id="A0A8H3BDG0"/>
<dbReference type="InterPro" id="IPR005522">
    <property type="entry name" value="IPK"/>
</dbReference>
<accession>A0A8H3BDG0</accession>
<keyword evidence="3 4" id="KW-0418">Kinase</keyword>
<dbReference type="SUPFAM" id="SSF56104">
    <property type="entry name" value="SAICAR synthase-like"/>
    <property type="match status" value="1"/>
</dbReference>
<dbReference type="GO" id="GO:0005737">
    <property type="term" value="C:cytoplasm"/>
    <property type="evidence" value="ECO:0007669"/>
    <property type="project" value="TreeGrafter"/>
</dbReference>
<dbReference type="GO" id="GO:0005634">
    <property type="term" value="C:nucleus"/>
    <property type="evidence" value="ECO:0007669"/>
    <property type="project" value="TreeGrafter"/>
</dbReference>
<dbReference type="GO" id="GO:0000824">
    <property type="term" value="F:inositol-1,4,5,6-tetrakisphosphate 3-kinase activity"/>
    <property type="evidence" value="ECO:0007669"/>
    <property type="project" value="TreeGrafter"/>
</dbReference>
<dbReference type="EMBL" id="CAJMWR010003094">
    <property type="protein sequence ID" value="CAE6454457.1"/>
    <property type="molecule type" value="Genomic_DNA"/>
</dbReference>
<dbReference type="GO" id="GO:0008440">
    <property type="term" value="F:inositol-1,4,5-trisphosphate 3-kinase activity"/>
    <property type="evidence" value="ECO:0007669"/>
    <property type="project" value="TreeGrafter"/>
</dbReference>
<dbReference type="InterPro" id="IPR038286">
    <property type="entry name" value="IPK_sf"/>
</dbReference>